<protein>
    <recommendedName>
        <fullName evidence="4">DUF2975 domain-containing protein</fullName>
    </recommendedName>
</protein>
<evidence type="ECO:0000256" key="1">
    <source>
        <dbReference type="SAM" id="Phobius"/>
    </source>
</evidence>
<feature type="transmembrane region" description="Helical" evidence="1">
    <location>
        <begin position="52"/>
        <end position="72"/>
    </location>
</feature>
<feature type="transmembrane region" description="Helical" evidence="1">
    <location>
        <begin position="7"/>
        <end position="32"/>
    </location>
</feature>
<evidence type="ECO:0000313" key="3">
    <source>
        <dbReference type="Proteomes" id="UP001212483"/>
    </source>
</evidence>
<proteinExistence type="predicted"/>
<dbReference type="EMBL" id="JAQMJO010000002">
    <property type="protein sequence ID" value="MDB8605397.1"/>
    <property type="molecule type" value="Genomic_DNA"/>
</dbReference>
<accession>A0AB35IVW6</accession>
<evidence type="ECO:0000313" key="2">
    <source>
        <dbReference type="EMBL" id="MDB8605397.1"/>
    </source>
</evidence>
<dbReference type="AlphaFoldDB" id="A0AB35IVW6"/>
<sequence>MKTLKPIINALLILLILLMAIYGLAMLALLILPFVNVANLFPGAEVQYLSGWGYWLVAELQFAFYLALIWLLRKELKDFTWKALWTEDFSLFLKKAALLTFVPSALNIFLQLGTTDHLVMDFSTSVWLFLVSLACDAIRLRKGQTAVK</sequence>
<reference evidence="2" key="1">
    <citation type="submission" date="2023-01" db="EMBL/GenBank/DDBJ databases">
        <title>Human gut microbiome strain richness.</title>
        <authorList>
            <person name="Chen-Liaw A."/>
        </authorList>
    </citation>
    <scope>NUCLEOTIDE SEQUENCE</scope>
    <source>
        <strain evidence="2">1001283st1_B9_1001283B150217_161031</strain>
    </source>
</reference>
<keyword evidence="1" id="KW-0812">Transmembrane</keyword>
<gene>
    <name evidence="2" type="ORF">PNU22_02735</name>
</gene>
<organism evidence="2 3">
    <name type="scientific">Streptococcus salivarius</name>
    <dbReference type="NCBI Taxonomy" id="1304"/>
    <lineage>
        <taxon>Bacteria</taxon>
        <taxon>Bacillati</taxon>
        <taxon>Bacillota</taxon>
        <taxon>Bacilli</taxon>
        <taxon>Lactobacillales</taxon>
        <taxon>Streptococcaceae</taxon>
        <taxon>Streptococcus</taxon>
    </lineage>
</organism>
<keyword evidence="1" id="KW-0472">Membrane</keyword>
<comment type="caution">
    <text evidence="2">The sequence shown here is derived from an EMBL/GenBank/DDBJ whole genome shotgun (WGS) entry which is preliminary data.</text>
</comment>
<keyword evidence="1" id="KW-1133">Transmembrane helix</keyword>
<evidence type="ECO:0008006" key="4">
    <source>
        <dbReference type="Google" id="ProtNLM"/>
    </source>
</evidence>
<dbReference type="Proteomes" id="UP001212483">
    <property type="component" value="Unassembled WGS sequence"/>
</dbReference>
<dbReference type="RefSeq" id="WP_049545359.1">
    <property type="nucleotide sequence ID" value="NZ_CP145860.1"/>
</dbReference>
<name>A0AB35IVW6_STRSL</name>